<dbReference type="Gene3D" id="2.40.30.20">
    <property type="match status" value="2"/>
</dbReference>
<dbReference type="InterPro" id="IPR001783">
    <property type="entry name" value="Lumazine-bd"/>
</dbReference>
<evidence type="ECO:0000256" key="9">
    <source>
        <dbReference type="PROSITE-ProRule" id="PRU00524"/>
    </source>
</evidence>
<dbReference type="AlphaFoldDB" id="A0A7C0V9L5"/>
<evidence type="ECO:0000256" key="1">
    <source>
        <dbReference type="ARBA" id="ARBA00002803"/>
    </source>
</evidence>
<dbReference type="PIRSF" id="PIRSF000498">
    <property type="entry name" value="Riboflavin_syn_A"/>
    <property type="match status" value="1"/>
</dbReference>
<evidence type="ECO:0000256" key="4">
    <source>
        <dbReference type="ARBA" id="ARBA00013950"/>
    </source>
</evidence>
<dbReference type="FunFam" id="2.40.30.20:FF:000004">
    <property type="entry name" value="Riboflavin synthase, alpha subunit"/>
    <property type="match status" value="1"/>
</dbReference>
<evidence type="ECO:0000313" key="11">
    <source>
        <dbReference type="EMBL" id="HDI82212.1"/>
    </source>
</evidence>
<dbReference type="EC" id="2.5.1.9" evidence="3 8"/>
<protein>
    <recommendedName>
        <fullName evidence="4 8">Riboflavin synthase</fullName>
        <ecNumber evidence="3 8">2.5.1.9</ecNumber>
    </recommendedName>
</protein>
<sequence length="197" mass="21595">MFTGIIEGIGEIIRVRKTGSGLELTIRLPFQVKEGDSISVDGVCLTVKKFSQGIGVFDAVYETIKRTTLAEVRNGRKVNLERAIPVNGRFDGHIVLGHVDGTGKIRGLSKGEREVILTIDYPDELKPYIAEKGSIAIDGISLTIAGIHKNTLSIALIPYTVENTSLKYKRTGDRVNLEVDVVARYIKRIMEVDGGKV</sequence>
<comment type="caution">
    <text evidence="11">The sequence shown here is derived from an EMBL/GenBank/DDBJ whole genome shotgun (WGS) entry which is preliminary data.</text>
</comment>
<organism evidence="11">
    <name type="scientific">candidate division WOR-3 bacterium</name>
    <dbReference type="NCBI Taxonomy" id="2052148"/>
    <lineage>
        <taxon>Bacteria</taxon>
        <taxon>Bacteria division WOR-3</taxon>
    </lineage>
</organism>
<evidence type="ECO:0000256" key="2">
    <source>
        <dbReference type="ARBA" id="ARBA00004887"/>
    </source>
</evidence>
<evidence type="ECO:0000256" key="6">
    <source>
        <dbReference type="ARBA" id="ARBA00022679"/>
    </source>
</evidence>
<dbReference type="InterPro" id="IPR023366">
    <property type="entry name" value="ATP_synth_asu-like_sf"/>
</dbReference>
<reference evidence="11" key="1">
    <citation type="journal article" date="2020" name="mSystems">
        <title>Genome- and Community-Level Interaction Insights into Carbon Utilization and Element Cycling Functions of Hydrothermarchaeota in Hydrothermal Sediment.</title>
        <authorList>
            <person name="Zhou Z."/>
            <person name="Liu Y."/>
            <person name="Xu W."/>
            <person name="Pan J."/>
            <person name="Luo Z.H."/>
            <person name="Li M."/>
        </authorList>
    </citation>
    <scope>NUCLEOTIDE SEQUENCE [LARGE SCALE GENOMIC DNA]</scope>
    <source>
        <strain evidence="11">HyVt-102</strain>
    </source>
</reference>
<comment type="function">
    <text evidence="1">Catalyzes the dismutation of two molecules of 6,7-dimethyl-8-ribityllumazine, resulting in the formation of riboflavin and 5-amino-6-(D-ribitylamino)uracil.</text>
</comment>
<dbReference type="InterPro" id="IPR026017">
    <property type="entry name" value="Lumazine-bd_dom"/>
</dbReference>
<keyword evidence="7" id="KW-0677">Repeat</keyword>
<name>A0A7C0V9L5_UNCW3</name>
<evidence type="ECO:0000256" key="8">
    <source>
        <dbReference type="NCBIfam" id="TIGR00187"/>
    </source>
</evidence>
<dbReference type="NCBIfam" id="TIGR00187">
    <property type="entry name" value="ribE"/>
    <property type="match status" value="1"/>
</dbReference>
<dbReference type="EMBL" id="DQWE01000014">
    <property type="protein sequence ID" value="HDI82212.1"/>
    <property type="molecule type" value="Genomic_DNA"/>
</dbReference>
<feature type="domain" description="Lumazine-binding" evidence="10">
    <location>
        <begin position="94"/>
        <end position="190"/>
    </location>
</feature>
<dbReference type="PANTHER" id="PTHR21098">
    <property type="entry name" value="RIBOFLAVIN SYNTHASE ALPHA CHAIN"/>
    <property type="match status" value="1"/>
</dbReference>
<keyword evidence="6 11" id="KW-0808">Transferase</keyword>
<evidence type="ECO:0000256" key="3">
    <source>
        <dbReference type="ARBA" id="ARBA00012827"/>
    </source>
</evidence>
<feature type="domain" description="Lumazine-binding" evidence="10">
    <location>
        <begin position="1"/>
        <end position="93"/>
    </location>
</feature>
<dbReference type="CDD" id="cd00402">
    <property type="entry name" value="Riboflavin_synthase_like"/>
    <property type="match status" value="1"/>
</dbReference>
<dbReference type="PANTHER" id="PTHR21098:SF0">
    <property type="entry name" value="RIBOFLAVIN SYNTHASE"/>
    <property type="match status" value="1"/>
</dbReference>
<feature type="repeat" description="Lumazine-binding" evidence="9">
    <location>
        <begin position="1"/>
        <end position="93"/>
    </location>
</feature>
<evidence type="ECO:0000256" key="7">
    <source>
        <dbReference type="ARBA" id="ARBA00022737"/>
    </source>
</evidence>
<dbReference type="Proteomes" id="UP000885847">
    <property type="component" value="Unassembled WGS sequence"/>
</dbReference>
<evidence type="ECO:0000256" key="5">
    <source>
        <dbReference type="ARBA" id="ARBA00022619"/>
    </source>
</evidence>
<keyword evidence="5" id="KW-0686">Riboflavin biosynthesis</keyword>
<dbReference type="NCBIfam" id="NF006767">
    <property type="entry name" value="PRK09289.1"/>
    <property type="match status" value="1"/>
</dbReference>
<dbReference type="GO" id="GO:0009231">
    <property type="term" value="P:riboflavin biosynthetic process"/>
    <property type="evidence" value="ECO:0007669"/>
    <property type="project" value="UniProtKB-KW"/>
</dbReference>
<comment type="pathway">
    <text evidence="2">Cofactor biosynthesis; riboflavin biosynthesis; riboflavin from 2-hydroxy-3-oxobutyl phosphate and 5-amino-6-(D-ribitylamino)uracil: step 2/2.</text>
</comment>
<evidence type="ECO:0000259" key="10">
    <source>
        <dbReference type="PROSITE" id="PS51177"/>
    </source>
</evidence>
<gene>
    <name evidence="11" type="ORF">ENF18_00290</name>
</gene>
<dbReference type="InterPro" id="IPR017938">
    <property type="entry name" value="Riboflavin_synthase-like_b-brl"/>
</dbReference>
<dbReference type="PROSITE" id="PS51177">
    <property type="entry name" value="LUMAZINE_BIND"/>
    <property type="match status" value="2"/>
</dbReference>
<dbReference type="SUPFAM" id="SSF63380">
    <property type="entry name" value="Riboflavin synthase domain-like"/>
    <property type="match status" value="2"/>
</dbReference>
<dbReference type="Pfam" id="PF00677">
    <property type="entry name" value="Lum_binding"/>
    <property type="match status" value="2"/>
</dbReference>
<dbReference type="GO" id="GO:0004746">
    <property type="term" value="F:riboflavin synthase activity"/>
    <property type="evidence" value="ECO:0007669"/>
    <property type="project" value="UniProtKB-UniRule"/>
</dbReference>
<proteinExistence type="predicted"/>
<feature type="repeat" description="Lumazine-binding" evidence="9">
    <location>
        <begin position="94"/>
        <end position="190"/>
    </location>
</feature>
<accession>A0A7C0V9L5</accession>